<sequence length="223" mass="25045">MLFSKFTCKGFQPLKIRFFLLSGLYFLFGLSQQTFANEQNLNSKYSYFVDGEPVGNWAVVLSDEDNWMLSVPEKEGVSAGNRLKMTRTAYKEKDDAVALKWGRKKGKASFSLYGPAIDLSELANRSALTMEIKVKKKPKGTVSLGMDCGYPCRGELNIQKTLRQLKISEWTTYPIPIDCFAAKGLDLRKINAIFMLSTDKPFEAQVANIRLELLPEGAPTCTK</sequence>
<reference evidence="2 3" key="1">
    <citation type="submission" date="2022-01" db="EMBL/GenBank/DDBJ databases">
        <title>Paraglaciecola sp. G1-23.</title>
        <authorList>
            <person name="Jin M.S."/>
            <person name="Han D.M."/>
            <person name="Kim H.M."/>
            <person name="Jeon C.O."/>
        </authorList>
    </citation>
    <scope>NUCLEOTIDE SEQUENCE [LARGE SCALE GENOMIC DNA]</scope>
    <source>
        <strain evidence="2 3">G1-23</strain>
    </source>
</reference>
<dbReference type="EMBL" id="JAKGAS010000005">
    <property type="protein sequence ID" value="MCF2948764.1"/>
    <property type="molecule type" value="Genomic_DNA"/>
</dbReference>
<evidence type="ECO:0000313" key="3">
    <source>
        <dbReference type="Proteomes" id="UP001521137"/>
    </source>
</evidence>
<name>A0ABS9D778_9ALTE</name>
<dbReference type="Proteomes" id="UP001521137">
    <property type="component" value="Unassembled WGS sequence"/>
</dbReference>
<dbReference type="InterPro" id="IPR008979">
    <property type="entry name" value="Galactose-bd-like_sf"/>
</dbReference>
<evidence type="ECO:0000313" key="2">
    <source>
        <dbReference type="EMBL" id="MCF2948764.1"/>
    </source>
</evidence>
<dbReference type="InterPro" id="IPR041443">
    <property type="entry name" value="Exop_C"/>
</dbReference>
<dbReference type="SUPFAM" id="SSF49785">
    <property type="entry name" value="Galactose-binding domain-like"/>
    <property type="match status" value="1"/>
</dbReference>
<accession>A0ABS9D778</accession>
<organism evidence="2 3">
    <name type="scientific">Paraglaciecola algarum</name>
    <dbReference type="NCBI Taxonomy" id="3050085"/>
    <lineage>
        <taxon>Bacteria</taxon>
        <taxon>Pseudomonadati</taxon>
        <taxon>Pseudomonadota</taxon>
        <taxon>Gammaproteobacteria</taxon>
        <taxon>Alteromonadales</taxon>
        <taxon>Alteromonadaceae</taxon>
        <taxon>Paraglaciecola</taxon>
    </lineage>
</organism>
<dbReference type="Pfam" id="PF18559">
    <property type="entry name" value="Exop_C"/>
    <property type="match status" value="1"/>
</dbReference>
<keyword evidence="3" id="KW-1185">Reference proteome</keyword>
<dbReference type="RefSeq" id="WP_235312757.1">
    <property type="nucleotide sequence ID" value="NZ_JAKGAS010000005.1"/>
</dbReference>
<feature type="domain" description="ExoP galactose-binding-like" evidence="1">
    <location>
        <begin position="57"/>
        <end position="211"/>
    </location>
</feature>
<dbReference type="Gene3D" id="2.60.120.430">
    <property type="entry name" value="Galactose-binding lectin"/>
    <property type="match status" value="1"/>
</dbReference>
<protein>
    <recommendedName>
        <fullName evidence="1">ExoP galactose-binding-like domain-containing protein</fullName>
    </recommendedName>
</protein>
<comment type="caution">
    <text evidence="2">The sequence shown here is derived from an EMBL/GenBank/DDBJ whole genome shotgun (WGS) entry which is preliminary data.</text>
</comment>
<gene>
    <name evidence="2" type="ORF">L0668_11650</name>
</gene>
<proteinExistence type="predicted"/>
<evidence type="ECO:0000259" key="1">
    <source>
        <dbReference type="Pfam" id="PF18559"/>
    </source>
</evidence>